<protein>
    <submittedName>
        <fullName evidence="1">Uncharacterized protein</fullName>
    </submittedName>
</protein>
<evidence type="ECO:0000313" key="1">
    <source>
        <dbReference type="EMBL" id="JAV53932.1"/>
    </source>
</evidence>
<accession>A0A1Y1JX96</accession>
<name>A0A1Y1JX96_PHOPY</name>
<dbReference type="AlphaFoldDB" id="A0A1Y1JX96"/>
<sequence>MTPHNVATVASPIYMRSLMKEEQSMNSDVKPPRMIYTKCGLVISSCSQAILVVVCAAKDRLNWWCICRDSEEFSQPQIPEPRRPSHVQGPGVKRTQGCCCFPGRVGRKVLLTRHRPIDLEPERTTVGYMQMDSFVETGNRKTAYTLPNK</sequence>
<proteinExistence type="predicted"/>
<organism evidence="1">
    <name type="scientific">Photinus pyralis</name>
    <name type="common">Common eastern firefly</name>
    <name type="synonym">Lampyris pyralis</name>
    <dbReference type="NCBI Taxonomy" id="7054"/>
    <lineage>
        <taxon>Eukaryota</taxon>
        <taxon>Metazoa</taxon>
        <taxon>Ecdysozoa</taxon>
        <taxon>Arthropoda</taxon>
        <taxon>Hexapoda</taxon>
        <taxon>Insecta</taxon>
        <taxon>Pterygota</taxon>
        <taxon>Neoptera</taxon>
        <taxon>Endopterygota</taxon>
        <taxon>Coleoptera</taxon>
        <taxon>Polyphaga</taxon>
        <taxon>Elateriformia</taxon>
        <taxon>Elateroidea</taxon>
        <taxon>Lampyridae</taxon>
        <taxon>Lampyrinae</taxon>
        <taxon>Photinus</taxon>
    </lineage>
</organism>
<reference evidence="1" key="1">
    <citation type="journal article" date="2016" name="Sci. Rep.">
        <title>Molecular characterization of firefly nuptial gifts: a multi-omics approach sheds light on postcopulatory sexual selection.</title>
        <authorList>
            <person name="Al-Wathiqui N."/>
            <person name="Fallon T.R."/>
            <person name="South A."/>
            <person name="Weng J.K."/>
            <person name="Lewis S.M."/>
        </authorList>
    </citation>
    <scope>NUCLEOTIDE SEQUENCE</scope>
</reference>
<dbReference type="EMBL" id="GEZM01098282">
    <property type="protein sequence ID" value="JAV53932.1"/>
    <property type="molecule type" value="Transcribed_RNA"/>
</dbReference>